<reference evidence="3 4" key="1">
    <citation type="submission" date="2015-09" db="EMBL/GenBank/DDBJ databases">
        <title>Genome of Desulfovibrio dechloracetivorans BerOc1, a mercury methylating strain isolated from highly hydrocarbons and metals contaminated coastal sediments.</title>
        <authorList>
            <person name="Goni Urriza M."/>
            <person name="Gassie C."/>
            <person name="Bouchez O."/>
            <person name="Klopp C."/>
            <person name="Ranchou-Peyruse A."/>
            <person name="Remy G."/>
        </authorList>
    </citation>
    <scope>NUCLEOTIDE SEQUENCE [LARGE SCALE GENOMIC DNA]</scope>
    <source>
        <strain evidence="3 4">BerOc1</strain>
    </source>
</reference>
<protein>
    <submittedName>
        <fullName evidence="3">AsmA family protein</fullName>
    </submittedName>
</protein>
<sequence length="1232" mass="135068">MLSFLDKINIGTPRLRRVAFWLLAAFIAYTLFGFLAAPAIMKSVLVSQVTEATKRETSVGDIYFNPLTFRLELSGLRIKNLKEEGDLLSLNHMEVAPGVSTVWELAPVVSYLKLDGLNVDVTFYGDGKYSISDLLGTPDSVNQKDAEKKPEEKKGAVFPFALYGFELTNSAITFDDRPRQKKHVISDIHLRVPFTSSIEDKVKEFTQPMFTAVVNGDPVELKGKTLPFDKTLLTEFELGAVDVDLHQYWKYVPIKTPLELKTGRFTSDISLFFERPDAQRINLFLGGGGTLTNLELTAPGDGPVFSLKKLAFEMERFSLGDNALIVKRVSMDQPFFKVVRRAGGEINWTDYFPGSEPGTTGPKVKTEADTDSAFVLDVRKFELNDGTMDFRDDLVKGGFKRTFSKLDLSVENLSTREAQTSIFKGSFGAEGFVYLNGETTLDPLAVKATVAGKDLNVPAYGPYINEAQPLVVDSGKLGFSVDIAYRDQDGEPRVTAQNGTLNLAGLAVRKPEAKAPSFTLGALDVSGAALDLAARRVDVAEVKLTGPSAEITREKDGRLDLQRVMDEAAKAGDEIETGQPAETEPEQSPAADDAPETPWTATVKHFVVEDGSADFRDLALKDPARLGIRDFKLDSTDITTEKGADIPFALSGGWTGGGWFSVRGKAALEPLASTGSIRVEKFGLRPLDGYLAEDTDLLVADGQAFAYLGYTFSGGETPKFTLKGSTGLTGLKVKTTFDDAEMAGIDRLDVKGIDFASEPMTLALGEINLDGPRALIHLDKDGRLNVRRALRLPEPAPPAEERTAEGEQPVPVPAAEVKKVEEQTEEKAAEEKPFFETLTVGKIGMQNGQVAFRDESVHPAFATEVTDMALSLTDIGQTEEARPKVDFKAKVGPTPVSVTGVVNPLITPIYSDLAISVNGMELVPLTPYTLKNLAYPIQKGRLYADVTFKTDDWVLDAKNKFFIEQLQLGKKDKRPDAPNIPVEFGLSLLQDSNGDMQLNLPITGRLDDPNFRIGGIVFKAIINLLFKALTSPFSLIGSMFGGGENMDFVVFEPGRAALGAQGEEKLDTVIKALTERRKLKLEVDGVTDPAADTNGLIQAILERKIRQAKYDDLPRSKRAETSVDQVTVAPDEYEDMLYEAYADEPDEEDVKPTTLFVTDRQPVEVMEKFIRDRIQVTDEMLHQLAMERANAVKAYIIAKNPELTDRVFLLDKDDKSAGKTGVPKHRADLGIN</sequence>
<feature type="region of interest" description="Disordered" evidence="1">
    <location>
        <begin position="571"/>
        <end position="596"/>
    </location>
</feature>
<dbReference type="InterPro" id="IPR052894">
    <property type="entry name" value="AsmA-related"/>
</dbReference>
<dbReference type="Gene3D" id="3.30.1330.60">
    <property type="entry name" value="OmpA-like domain"/>
    <property type="match status" value="1"/>
</dbReference>
<keyword evidence="2" id="KW-1133">Transmembrane helix</keyword>
<dbReference type="Proteomes" id="UP000181901">
    <property type="component" value="Unassembled WGS sequence"/>
</dbReference>
<dbReference type="GO" id="GO:0090313">
    <property type="term" value="P:regulation of protein targeting to membrane"/>
    <property type="evidence" value="ECO:0007669"/>
    <property type="project" value="TreeGrafter"/>
</dbReference>
<comment type="caution">
    <text evidence="3">The sequence shown here is derived from an EMBL/GenBank/DDBJ whole genome shotgun (WGS) entry which is preliminary data.</text>
</comment>
<feature type="transmembrane region" description="Helical" evidence="2">
    <location>
        <begin position="20"/>
        <end position="41"/>
    </location>
</feature>
<dbReference type="GO" id="GO:0005886">
    <property type="term" value="C:plasma membrane"/>
    <property type="evidence" value="ECO:0007669"/>
    <property type="project" value="TreeGrafter"/>
</dbReference>
<name>A0A1J5MW74_9BACT</name>
<evidence type="ECO:0000256" key="1">
    <source>
        <dbReference type="SAM" id="MobiDB-lite"/>
    </source>
</evidence>
<keyword evidence="2" id="KW-0812">Transmembrane</keyword>
<feature type="region of interest" description="Disordered" evidence="1">
    <location>
        <begin position="793"/>
        <end position="812"/>
    </location>
</feature>
<keyword evidence="2" id="KW-0472">Membrane</keyword>
<evidence type="ECO:0000313" key="4">
    <source>
        <dbReference type="Proteomes" id="UP000181901"/>
    </source>
</evidence>
<dbReference type="Pfam" id="PF05359">
    <property type="entry name" value="DUF748"/>
    <property type="match status" value="2"/>
</dbReference>
<evidence type="ECO:0000256" key="2">
    <source>
        <dbReference type="SAM" id="Phobius"/>
    </source>
</evidence>
<accession>A0A1J5MW74</accession>
<keyword evidence="4" id="KW-1185">Reference proteome</keyword>
<dbReference type="EMBL" id="LKAQ01000004">
    <property type="protein sequence ID" value="OIQ50766.1"/>
    <property type="molecule type" value="Genomic_DNA"/>
</dbReference>
<dbReference type="RefSeq" id="WP_071546174.1">
    <property type="nucleotide sequence ID" value="NZ_LKAQ01000004.1"/>
</dbReference>
<dbReference type="InterPro" id="IPR008023">
    <property type="entry name" value="DUF748"/>
</dbReference>
<dbReference type="InterPro" id="IPR036737">
    <property type="entry name" value="OmpA-like_sf"/>
</dbReference>
<dbReference type="PANTHER" id="PTHR30441">
    <property type="entry name" value="DUF748 DOMAIN-CONTAINING PROTEIN"/>
    <property type="match status" value="1"/>
</dbReference>
<evidence type="ECO:0000313" key="3">
    <source>
        <dbReference type="EMBL" id="OIQ50766.1"/>
    </source>
</evidence>
<dbReference type="OrthoDB" id="9757969at2"/>
<organism evidence="3 4">
    <name type="scientific">Pseudodesulfovibrio hydrargyri</name>
    <dbReference type="NCBI Taxonomy" id="2125990"/>
    <lineage>
        <taxon>Bacteria</taxon>
        <taxon>Pseudomonadati</taxon>
        <taxon>Thermodesulfobacteriota</taxon>
        <taxon>Desulfovibrionia</taxon>
        <taxon>Desulfovibrionales</taxon>
        <taxon>Desulfovibrionaceae</taxon>
    </lineage>
</organism>
<gene>
    <name evidence="3" type="ORF">BerOc1_02708</name>
</gene>
<dbReference type="AlphaFoldDB" id="A0A1J5MW74"/>
<dbReference type="PANTHER" id="PTHR30441:SF8">
    <property type="entry name" value="DUF748 DOMAIN-CONTAINING PROTEIN"/>
    <property type="match status" value="1"/>
</dbReference>
<proteinExistence type="predicted"/>